<comment type="caution">
    <text evidence="1">The sequence shown here is derived from an EMBL/GenBank/DDBJ whole genome shotgun (WGS) entry which is preliminary data.</text>
</comment>
<evidence type="ECO:0000313" key="2">
    <source>
        <dbReference type="Proteomes" id="UP000321798"/>
    </source>
</evidence>
<dbReference type="OrthoDB" id="8479006at2"/>
<keyword evidence="2" id="KW-1185">Reference proteome</keyword>
<dbReference type="EMBL" id="BKAL01000015">
    <property type="protein sequence ID" value="GEP70780.1"/>
    <property type="molecule type" value="Genomic_DNA"/>
</dbReference>
<sequence length="376" mass="42766">MAVRLEDLQLVWPRKLFLIELRGTQVAVSTPDPWGFSEPAAMDFDEDKTGLLFEEAFHAKSGAEWLQQARDEGTAGDLLGSILTDPDRIGTYAPPVLYRDRKAGVPVRESAKLTWDEFVDVLGALLGELDAAGYFDGTFGSRCVDAHADHDRQGALALSDLMGSEEAWPPQLFLTTDDHIYTVVEAVHHLIARPRDRRWHSYGKEWDYSDFARPAGQAVYRWRVNTLLERYGTSLRLDSTGFLVETTNDPRDELIEAIQQEPSAPNADQLRHAVDLFRRRGATREDKRSAVVALAGILEEHRTLLEQELLTKDEGALFEIANRFGVRHQRADQHPDYDDAYLDWLFWWYLATVDLLKHLLRRGEPQDGRGGSQPWK</sequence>
<dbReference type="AlphaFoldDB" id="A0A512PHV3"/>
<protein>
    <submittedName>
        <fullName evidence="1">Uncharacterized protein</fullName>
    </submittedName>
</protein>
<gene>
    <name evidence="1" type="ORF">CSO01_34950</name>
</gene>
<organism evidence="1 2">
    <name type="scientific">Cellulomonas soli</name>
    <dbReference type="NCBI Taxonomy" id="931535"/>
    <lineage>
        <taxon>Bacteria</taxon>
        <taxon>Bacillati</taxon>
        <taxon>Actinomycetota</taxon>
        <taxon>Actinomycetes</taxon>
        <taxon>Micrococcales</taxon>
        <taxon>Cellulomonadaceae</taxon>
        <taxon>Cellulomonas</taxon>
    </lineage>
</organism>
<dbReference type="RefSeq" id="WP_146954541.1">
    <property type="nucleotide sequence ID" value="NZ_BAABBJ010000012.1"/>
</dbReference>
<proteinExistence type="predicted"/>
<reference evidence="1 2" key="1">
    <citation type="submission" date="2019-07" db="EMBL/GenBank/DDBJ databases">
        <title>Whole genome shotgun sequence of Cellulomonas soli NBRC 109434.</title>
        <authorList>
            <person name="Hosoyama A."/>
            <person name="Uohara A."/>
            <person name="Ohji S."/>
            <person name="Ichikawa N."/>
        </authorList>
    </citation>
    <scope>NUCLEOTIDE SEQUENCE [LARGE SCALE GENOMIC DNA]</scope>
    <source>
        <strain evidence="1 2">NBRC 109434</strain>
    </source>
</reference>
<name>A0A512PHV3_9CELL</name>
<dbReference type="Proteomes" id="UP000321798">
    <property type="component" value="Unassembled WGS sequence"/>
</dbReference>
<accession>A0A512PHV3</accession>
<evidence type="ECO:0000313" key="1">
    <source>
        <dbReference type="EMBL" id="GEP70780.1"/>
    </source>
</evidence>